<dbReference type="EMBL" id="BAABWH010000001">
    <property type="protein sequence ID" value="GAA6144611.1"/>
    <property type="molecule type" value="Genomic_DNA"/>
</dbReference>
<reference evidence="1 2" key="1">
    <citation type="submission" date="2024-04" db="EMBL/GenBank/DDBJ databases">
        <title>Draft genome sequence of Thalassolituus maritimus NBRC 116585.</title>
        <authorList>
            <person name="Miyakawa T."/>
            <person name="Kusuya Y."/>
            <person name="Miura T."/>
        </authorList>
    </citation>
    <scope>NUCLEOTIDE SEQUENCE [LARGE SCALE GENOMIC DNA]</scope>
    <source>
        <strain evidence="1 2">5NW40-0001</strain>
    </source>
</reference>
<dbReference type="PANTHER" id="PTHR35519:SF2">
    <property type="entry name" value="PH DOMAIN PROTEIN"/>
    <property type="match status" value="1"/>
</dbReference>
<dbReference type="Pfam" id="PF13430">
    <property type="entry name" value="DUF4112"/>
    <property type="match status" value="1"/>
</dbReference>
<dbReference type="PANTHER" id="PTHR35519">
    <property type="entry name" value="MEMBRANE PROTEINS"/>
    <property type="match status" value="1"/>
</dbReference>
<dbReference type="RefSeq" id="WP_353293535.1">
    <property type="nucleotide sequence ID" value="NZ_BAABWH010000001.1"/>
</dbReference>
<gene>
    <name evidence="1" type="ORF">NBRC116585_07280</name>
</gene>
<sequence length="115" mass="12621">MATPDDIRRLKRVDAFARMLDAQFRIPFTRFSIGVDGIIGLIPGIGDGASFLLALYPVVMAHRCGAGIGLKSRMLFNILIDTVIGSIPLVGDLFDIGFKANLRNAELLRKFVEKT</sequence>
<protein>
    <submittedName>
        <fullName evidence="1">DUF4112 domain-containing protein</fullName>
    </submittedName>
</protein>
<accession>A0ABP9ZWU7</accession>
<proteinExistence type="predicted"/>
<keyword evidence="2" id="KW-1185">Reference proteome</keyword>
<dbReference type="Proteomes" id="UP001481413">
    <property type="component" value="Unassembled WGS sequence"/>
</dbReference>
<name>A0ABP9ZWU7_9GAMM</name>
<evidence type="ECO:0000313" key="1">
    <source>
        <dbReference type="EMBL" id="GAA6144611.1"/>
    </source>
</evidence>
<comment type="caution">
    <text evidence="1">The sequence shown here is derived from an EMBL/GenBank/DDBJ whole genome shotgun (WGS) entry which is preliminary data.</text>
</comment>
<organism evidence="1 2">
    <name type="scientific">Thalassolituus maritimus</name>
    <dbReference type="NCBI Taxonomy" id="484498"/>
    <lineage>
        <taxon>Bacteria</taxon>
        <taxon>Pseudomonadati</taxon>
        <taxon>Pseudomonadota</taxon>
        <taxon>Gammaproteobacteria</taxon>
        <taxon>Oceanospirillales</taxon>
        <taxon>Oceanospirillaceae</taxon>
        <taxon>Thalassolituus</taxon>
    </lineage>
</organism>
<dbReference type="InterPro" id="IPR025187">
    <property type="entry name" value="DUF4112"/>
</dbReference>
<evidence type="ECO:0000313" key="2">
    <source>
        <dbReference type="Proteomes" id="UP001481413"/>
    </source>
</evidence>